<dbReference type="GO" id="GO:0008270">
    <property type="term" value="F:zinc ion binding"/>
    <property type="evidence" value="ECO:0007669"/>
    <property type="project" value="UniProtKB-KW"/>
</dbReference>
<evidence type="ECO:0000259" key="3">
    <source>
        <dbReference type="PROSITE" id="PS51134"/>
    </source>
</evidence>
<organism evidence="4">
    <name type="scientific">Ignisphaera aggregans</name>
    <dbReference type="NCBI Taxonomy" id="334771"/>
    <lineage>
        <taxon>Archaea</taxon>
        <taxon>Thermoproteota</taxon>
        <taxon>Thermoprotei</taxon>
        <taxon>Desulfurococcales</taxon>
        <taxon>Desulfurococcaceae</taxon>
        <taxon>Ignisphaera</taxon>
    </lineage>
</organism>
<reference evidence="4" key="1">
    <citation type="journal article" date="2020" name="mSystems">
        <title>Genome- and Community-Level Interaction Insights into Carbon Utilization and Element Cycling Functions of Hydrothermarchaeota in Hydrothermal Sediment.</title>
        <authorList>
            <person name="Zhou Z."/>
            <person name="Liu Y."/>
            <person name="Xu W."/>
            <person name="Pan J."/>
            <person name="Luo Z.H."/>
            <person name="Li M."/>
        </authorList>
    </citation>
    <scope>NUCLEOTIDE SEQUENCE [LARGE SCALE GENOMIC DNA]</scope>
    <source>
        <strain evidence="4">SpSt-125</strain>
    </source>
</reference>
<dbReference type="SUPFAM" id="SSF57783">
    <property type="entry name" value="Zinc beta-ribbon"/>
    <property type="match status" value="1"/>
</dbReference>
<dbReference type="EMBL" id="DSEU01000001">
    <property type="protein sequence ID" value="HEM66056.1"/>
    <property type="molecule type" value="Genomic_DNA"/>
</dbReference>
<keyword evidence="2" id="KW-0175">Coiled coil</keyword>
<keyword evidence="1" id="KW-0862">Zinc</keyword>
<keyword evidence="1" id="KW-0479">Metal-binding</keyword>
<proteinExistence type="predicted"/>
<feature type="domain" description="TFIIB-type" evidence="3">
    <location>
        <begin position="1"/>
        <end position="30"/>
    </location>
</feature>
<evidence type="ECO:0000256" key="2">
    <source>
        <dbReference type="SAM" id="Coils"/>
    </source>
</evidence>
<comment type="caution">
    <text evidence="4">The sequence shown here is derived from an EMBL/GenBank/DDBJ whole genome shotgun (WGS) entry which is preliminary data.</text>
</comment>
<feature type="coiled-coil region" evidence="2">
    <location>
        <begin position="176"/>
        <end position="203"/>
    </location>
</feature>
<protein>
    <submittedName>
        <fullName evidence="4">TFIIB-type zinc ribbon-containing protein</fullName>
    </submittedName>
</protein>
<dbReference type="Pfam" id="PF08271">
    <property type="entry name" value="Zn_Ribbon_TF"/>
    <property type="match status" value="1"/>
</dbReference>
<gene>
    <name evidence="4" type="ORF">ENO26_00500</name>
</gene>
<keyword evidence="1" id="KW-0863">Zinc-finger</keyword>
<dbReference type="Gene3D" id="2.20.25.10">
    <property type="match status" value="1"/>
</dbReference>
<sequence>MKCPYCNSIDLVYDFEKGYVVCKECGTVIETIFVEQFLGVAQEYVNDVVKSVKNAMKFKRAYSYRLKLSEYVKEVNRYEDFVRRCRKNVKVDLDAIKIVANGGKARVYRHVNDDGLKKLVKEDEIIGKILEVLEEDAILSSRTFRSKVALALLIKDLITHGEADIDEIAHKTSVSKVHMQRLVKVLKNRMRNLKLKLTEVKNLASYTISVSS</sequence>
<evidence type="ECO:0000256" key="1">
    <source>
        <dbReference type="PROSITE-ProRule" id="PRU00469"/>
    </source>
</evidence>
<evidence type="ECO:0000313" key="4">
    <source>
        <dbReference type="EMBL" id="HEM66056.1"/>
    </source>
</evidence>
<dbReference type="InterPro" id="IPR013137">
    <property type="entry name" value="Znf_TFIIB"/>
</dbReference>
<accession>A0A7J2U042</accession>
<dbReference type="PROSITE" id="PS51134">
    <property type="entry name" value="ZF_TFIIB"/>
    <property type="match status" value="1"/>
</dbReference>
<name>A0A7J2U042_9CREN</name>
<dbReference type="AlphaFoldDB" id="A0A7J2U042"/>